<feature type="transmembrane region" description="Helical" evidence="4">
    <location>
        <begin position="28"/>
        <end position="48"/>
    </location>
</feature>
<feature type="transmembrane region" description="Helical" evidence="4">
    <location>
        <begin position="1037"/>
        <end position="1056"/>
    </location>
</feature>
<dbReference type="Pfam" id="PF13632">
    <property type="entry name" value="Glyco_trans_2_3"/>
    <property type="match status" value="1"/>
</dbReference>
<dbReference type="Proteomes" id="UP000290545">
    <property type="component" value="Unassembled WGS sequence"/>
</dbReference>
<comment type="similarity">
    <text evidence="1">Belongs to the glycosyltransferase 2 family.</text>
</comment>
<dbReference type="RefSeq" id="WP_129005821.1">
    <property type="nucleotide sequence ID" value="NZ_SDHZ01000005.1"/>
</dbReference>
<dbReference type="SUPFAM" id="SSF53448">
    <property type="entry name" value="Nucleotide-diphospho-sugar transferases"/>
    <property type="match status" value="1"/>
</dbReference>
<dbReference type="InterPro" id="IPR029070">
    <property type="entry name" value="Chitinase_insertion_sf"/>
</dbReference>
<evidence type="ECO:0000313" key="7">
    <source>
        <dbReference type="EMBL" id="RXK80781.1"/>
    </source>
</evidence>
<name>A0A4Q1D122_9BACT</name>
<feature type="domain" description="GH18" evidence="6">
    <location>
        <begin position="119"/>
        <end position="433"/>
    </location>
</feature>
<dbReference type="GO" id="GO:0016810">
    <property type="term" value="F:hydrolase activity, acting on carbon-nitrogen (but not peptide) bonds"/>
    <property type="evidence" value="ECO:0007669"/>
    <property type="project" value="InterPro"/>
</dbReference>
<evidence type="ECO:0000259" key="5">
    <source>
        <dbReference type="PROSITE" id="PS51677"/>
    </source>
</evidence>
<dbReference type="Gene3D" id="3.10.50.10">
    <property type="match status" value="1"/>
</dbReference>
<dbReference type="CDD" id="cd06423">
    <property type="entry name" value="CESA_like"/>
    <property type="match status" value="1"/>
</dbReference>
<dbReference type="GO" id="GO:0016757">
    <property type="term" value="F:glycosyltransferase activity"/>
    <property type="evidence" value="ECO:0007669"/>
    <property type="project" value="UniProtKB-KW"/>
</dbReference>
<dbReference type="SUPFAM" id="SSF88713">
    <property type="entry name" value="Glycoside hydrolase/deacetylase"/>
    <property type="match status" value="1"/>
</dbReference>
<keyword evidence="3 7" id="KW-0808">Transferase</keyword>
<dbReference type="Pfam" id="PF01522">
    <property type="entry name" value="Polysacc_deac_1"/>
    <property type="match status" value="1"/>
</dbReference>
<keyword evidence="4" id="KW-0472">Membrane</keyword>
<dbReference type="Gene3D" id="3.20.20.370">
    <property type="entry name" value="Glycoside hydrolase/deacetylase"/>
    <property type="match status" value="1"/>
</dbReference>
<gene>
    <name evidence="7" type="ORF">ESB13_21710</name>
</gene>
<sequence>MEKTKPSAQIFQTANPGRWQRFKWTGRIFLFLLVLAAGITYFALRNVYMPTLPQLKDRSEAMKKALQNNQVLYRESKLAKEYRGFRSYIKKQWMKGHGCGQHGPVLNLSNSNLFSDSLGIRAAFYVAWDAQSYFSLKRNISHVNLIIPEWFFIDPNADTLTTNIDGRALELVKKAGVKVMPMLTNFAGDKFRGDVLHRIFHDPAKQTRLVNDIAKVLLKNSFHGVNIDFEELTESNNEPLTAFLHELHDTLQLKNLLVTQDVACFNEDYDYPNLAKYNDYLFLMAYDEFSAESQPGPVSSQKWIEAAVTHITRMLPREKVVLCIAGYGYDWRAHEKGQPVTYQEALSVARRYGADIRFEGDSYNLRYDYKDDDSIPHTVFCTDAATNFNTLRFATEYGLAGTALWRLGSEDSRLWDFYDKPMSKAALRSFDFNEFSKVESTNDVDYIGEGEVLDVVSKPVPGHITAEVDKDEMLISDEQYDSLPSMFVVKKWGKPVGKKLVLTFDDGPDPVYTRQVLDTLAKYHTPAAFFLIGMEAENNIPLVRRIFREGHEIGNHTFTHPNIAKISAQRANLEMDATRLIIECITGHSTILFRPPFNADSEPETMEEMIPVALSRDRNYLAIGESIDPEDWQATDDPSYNADTVFNRIVRIHAANDGSVILLHDAGGRRDATVEALPRIIQYFKSQGYTFTTIGDLLGKKKNELMPPVPKGSGYYIIQGNFFVAEAGYYVSHLLFVLFIAFLILSTIRMLIMAVLAGLQKKKEKKLFASAPAENTTGEYPLVSIIVPAYNEEVNVEASLKNLLLCDYPNFEVVFVDDGSKDTTFEKVQQAFGTHPKLRAFTKINGGKASALNFGIAQSNAGFVVCIDADTRLRPDAVGLMMRHFLLPGEGPKVGAVAGTVRVGNTVNMLTRWQSIEYTTSQNFDRKAFAYVNAITVVPGAIGAFRKDALQAVGGFTTDTLAEDCDLTIRLLKGGYVVANESEALAFTEVPESLKQFMKQRFRWSFGVMQTFWKNRDAIFNFRYGSLGWLAFPDMLLFKYVIPFFTPLADLLMLIGVFTGNASRIGKYYLLFMVVDAAIALFAFALEKQKPWQLVWLIPQRLIYRWLMLVVLFRSFRRAVKGELQSWGVLKRTGNVTDTNIPGSTV</sequence>
<dbReference type="AlphaFoldDB" id="A0A4Q1D122"/>
<accession>A0A4Q1D122</accession>
<dbReference type="Gene3D" id="3.20.20.80">
    <property type="entry name" value="Glycosidases"/>
    <property type="match status" value="1"/>
</dbReference>
<protein>
    <submittedName>
        <fullName evidence="7">Glycosyltransferase</fullName>
    </submittedName>
</protein>
<evidence type="ECO:0000256" key="3">
    <source>
        <dbReference type="ARBA" id="ARBA00022679"/>
    </source>
</evidence>
<feature type="domain" description="NodB homology" evidence="5">
    <location>
        <begin position="498"/>
        <end position="692"/>
    </location>
</feature>
<dbReference type="InterPro" id="IPR029044">
    <property type="entry name" value="Nucleotide-diphossugar_trans"/>
</dbReference>
<dbReference type="GO" id="GO:0008061">
    <property type="term" value="F:chitin binding"/>
    <property type="evidence" value="ECO:0007669"/>
    <property type="project" value="InterPro"/>
</dbReference>
<dbReference type="InterPro" id="IPR001173">
    <property type="entry name" value="Glyco_trans_2-like"/>
</dbReference>
<evidence type="ECO:0000256" key="4">
    <source>
        <dbReference type="SAM" id="Phobius"/>
    </source>
</evidence>
<keyword evidence="4" id="KW-0812">Transmembrane</keyword>
<feature type="transmembrane region" description="Helical" evidence="4">
    <location>
        <begin position="1092"/>
        <end position="1113"/>
    </location>
</feature>
<dbReference type="CDD" id="cd10962">
    <property type="entry name" value="CE4_GT2-like"/>
    <property type="match status" value="1"/>
</dbReference>
<keyword evidence="4" id="KW-1133">Transmembrane helix</keyword>
<keyword evidence="8" id="KW-1185">Reference proteome</keyword>
<dbReference type="OrthoDB" id="9766299at2"/>
<dbReference type="SMART" id="SM00636">
    <property type="entry name" value="Glyco_18"/>
    <property type="match status" value="1"/>
</dbReference>
<dbReference type="InterPro" id="IPR011583">
    <property type="entry name" value="Chitinase_II/V-like_cat"/>
</dbReference>
<dbReference type="InterPro" id="IPR002509">
    <property type="entry name" value="NODB_dom"/>
</dbReference>
<dbReference type="Pfam" id="PF00704">
    <property type="entry name" value="Glyco_hydro_18"/>
    <property type="match status" value="1"/>
</dbReference>
<evidence type="ECO:0000256" key="1">
    <source>
        <dbReference type="ARBA" id="ARBA00006739"/>
    </source>
</evidence>
<dbReference type="PROSITE" id="PS51910">
    <property type="entry name" value="GH18_2"/>
    <property type="match status" value="1"/>
</dbReference>
<reference evidence="7 8" key="1">
    <citation type="submission" date="2019-01" db="EMBL/GenBank/DDBJ databases">
        <title>Filimonas sp. strain TTM-71.</title>
        <authorList>
            <person name="Chen W.-M."/>
        </authorList>
    </citation>
    <scope>NUCLEOTIDE SEQUENCE [LARGE SCALE GENOMIC DNA]</scope>
    <source>
        <strain evidence="7 8">TTM-71</strain>
    </source>
</reference>
<dbReference type="EMBL" id="SDHZ01000005">
    <property type="protein sequence ID" value="RXK80781.1"/>
    <property type="molecule type" value="Genomic_DNA"/>
</dbReference>
<organism evidence="7 8">
    <name type="scientific">Filimonas effusa</name>
    <dbReference type="NCBI Taxonomy" id="2508721"/>
    <lineage>
        <taxon>Bacteria</taxon>
        <taxon>Pseudomonadati</taxon>
        <taxon>Bacteroidota</taxon>
        <taxon>Chitinophagia</taxon>
        <taxon>Chitinophagales</taxon>
        <taxon>Chitinophagaceae</taxon>
        <taxon>Filimonas</taxon>
    </lineage>
</organism>
<evidence type="ECO:0000313" key="8">
    <source>
        <dbReference type="Proteomes" id="UP000290545"/>
    </source>
</evidence>
<feature type="transmembrane region" description="Helical" evidence="4">
    <location>
        <begin position="1068"/>
        <end position="1086"/>
    </location>
</feature>
<dbReference type="InterPro" id="IPR017853">
    <property type="entry name" value="GH"/>
</dbReference>
<dbReference type="InterPro" id="IPR011330">
    <property type="entry name" value="Glyco_hydro/deAcase_b/a-brl"/>
</dbReference>
<keyword evidence="2" id="KW-0328">Glycosyltransferase</keyword>
<dbReference type="InterPro" id="IPR001223">
    <property type="entry name" value="Glyco_hydro18_cat"/>
</dbReference>
<dbReference type="PROSITE" id="PS51677">
    <property type="entry name" value="NODB"/>
    <property type="match status" value="1"/>
</dbReference>
<evidence type="ECO:0000259" key="6">
    <source>
        <dbReference type="PROSITE" id="PS51910"/>
    </source>
</evidence>
<comment type="caution">
    <text evidence="7">The sequence shown here is derived from an EMBL/GenBank/DDBJ whole genome shotgun (WGS) entry which is preliminary data.</text>
</comment>
<dbReference type="SUPFAM" id="SSF51445">
    <property type="entry name" value="(Trans)glycosidases"/>
    <property type="match status" value="1"/>
</dbReference>
<dbReference type="Gene3D" id="3.90.550.10">
    <property type="entry name" value="Spore Coat Polysaccharide Biosynthesis Protein SpsA, Chain A"/>
    <property type="match status" value="1"/>
</dbReference>
<evidence type="ECO:0000256" key="2">
    <source>
        <dbReference type="ARBA" id="ARBA00022676"/>
    </source>
</evidence>
<feature type="transmembrane region" description="Helical" evidence="4">
    <location>
        <begin position="928"/>
        <end position="945"/>
    </location>
</feature>
<dbReference type="PANTHER" id="PTHR43630:SF1">
    <property type="entry name" value="POLY-BETA-1,6-N-ACETYL-D-GLUCOSAMINE SYNTHASE"/>
    <property type="match status" value="1"/>
</dbReference>
<dbReference type="GO" id="GO:0005975">
    <property type="term" value="P:carbohydrate metabolic process"/>
    <property type="evidence" value="ECO:0007669"/>
    <property type="project" value="InterPro"/>
</dbReference>
<proteinExistence type="inferred from homology"/>
<feature type="transmembrane region" description="Helical" evidence="4">
    <location>
        <begin position="734"/>
        <end position="759"/>
    </location>
</feature>
<dbReference type="PANTHER" id="PTHR43630">
    <property type="entry name" value="POLY-BETA-1,6-N-ACETYL-D-GLUCOSAMINE SYNTHASE"/>
    <property type="match status" value="1"/>
</dbReference>